<organism evidence="3 4">
    <name type="scientific">Halobacteriovorax marinus</name>
    <dbReference type="NCBI Taxonomy" id="97084"/>
    <lineage>
        <taxon>Bacteria</taxon>
        <taxon>Pseudomonadati</taxon>
        <taxon>Bdellovibrionota</taxon>
        <taxon>Bacteriovoracia</taxon>
        <taxon>Bacteriovoracales</taxon>
        <taxon>Halobacteriovoraceae</taxon>
        <taxon>Halobacteriovorax</taxon>
    </lineage>
</organism>
<protein>
    <recommendedName>
        <fullName evidence="2">VanZ-like domain-containing protein</fullName>
    </recommendedName>
</protein>
<evidence type="ECO:0000259" key="2">
    <source>
        <dbReference type="Pfam" id="PF04892"/>
    </source>
</evidence>
<reference evidence="4" key="1">
    <citation type="journal article" date="2017" name="Proc. Natl. Acad. Sci. U.S.A.">
        <title>Simulation of Deepwater Horizon oil plume reveals substrate specialization within a complex community of hydrocarbon-degraders.</title>
        <authorList>
            <person name="Hu P."/>
            <person name="Dubinsky E.A."/>
            <person name="Probst A.J."/>
            <person name="Wang J."/>
            <person name="Sieber C.M.K."/>
            <person name="Tom L.M."/>
            <person name="Gardinali P."/>
            <person name="Banfield J.F."/>
            <person name="Atlas R.M."/>
            <person name="Andersen G.L."/>
        </authorList>
    </citation>
    <scope>NUCLEOTIDE SEQUENCE [LARGE SCALE GENOMIC DNA]</scope>
</reference>
<evidence type="ECO:0000313" key="4">
    <source>
        <dbReference type="Proteomes" id="UP000196531"/>
    </source>
</evidence>
<dbReference type="Pfam" id="PF04892">
    <property type="entry name" value="VanZ"/>
    <property type="match status" value="1"/>
</dbReference>
<dbReference type="PANTHER" id="PTHR28008:SF1">
    <property type="entry name" value="DOMAIN PROTEIN, PUTATIVE (AFU_ORTHOLOGUE AFUA_3G10980)-RELATED"/>
    <property type="match status" value="1"/>
</dbReference>
<feature type="domain" description="VanZ-like" evidence="2">
    <location>
        <begin position="30"/>
        <end position="108"/>
    </location>
</feature>
<sequence length="129" mass="15019">MKKLNLKHMWLVFGLIYIGFIFYFSLRYEKPSKPVFEHFDKILHFNAYLCLMGYFALIYEKANHFKVMCSFIVMGICIEFLQMASGYRSFELLDMVANTSGLICGGIVSRTYFPNLIAKIDSFLYADNA</sequence>
<accession>A0A1Y5F802</accession>
<dbReference type="AlphaFoldDB" id="A0A1Y5F802"/>
<keyword evidence="1" id="KW-0812">Transmembrane</keyword>
<dbReference type="InterPro" id="IPR006976">
    <property type="entry name" value="VanZ-like"/>
</dbReference>
<evidence type="ECO:0000256" key="1">
    <source>
        <dbReference type="SAM" id="Phobius"/>
    </source>
</evidence>
<dbReference type="EMBL" id="MAAO01000015">
    <property type="protein sequence ID" value="OUR93528.1"/>
    <property type="molecule type" value="Genomic_DNA"/>
</dbReference>
<gene>
    <name evidence="3" type="ORF">A9Q84_18825</name>
</gene>
<keyword evidence="1" id="KW-1133">Transmembrane helix</keyword>
<evidence type="ECO:0000313" key="3">
    <source>
        <dbReference type="EMBL" id="OUR93528.1"/>
    </source>
</evidence>
<dbReference type="Proteomes" id="UP000196531">
    <property type="component" value="Unassembled WGS sequence"/>
</dbReference>
<feature type="transmembrane region" description="Helical" evidence="1">
    <location>
        <begin position="9"/>
        <end position="26"/>
    </location>
</feature>
<keyword evidence="1" id="KW-0472">Membrane</keyword>
<comment type="caution">
    <text evidence="3">The sequence shown here is derived from an EMBL/GenBank/DDBJ whole genome shotgun (WGS) entry which is preliminary data.</text>
</comment>
<feature type="transmembrane region" description="Helical" evidence="1">
    <location>
        <begin position="42"/>
        <end position="59"/>
    </location>
</feature>
<name>A0A1Y5F802_9BACT</name>
<proteinExistence type="predicted"/>
<dbReference type="NCBIfam" id="NF037970">
    <property type="entry name" value="vanZ_1"/>
    <property type="match status" value="1"/>
</dbReference>
<dbReference type="PANTHER" id="PTHR28008">
    <property type="entry name" value="DOMAIN PROTEIN, PUTATIVE (AFU_ORTHOLOGUE AFUA_3G10980)-RELATED"/>
    <property type="match status" value="1"/>
</dbReference>